<comment type="caution">
    <text evidence="2">The sequence shown here is derived from an EMBL/GenBank/DDBJ whole genome shotgun (WGS) entry which is preliminary data.</text>
</comment>
<name>A0A1F6PBP1_9BACT</name>
<dbReference type="EMBL" id="MFRE01000028">
    <property type="protein sequence ID" value="OGH93587.1"/>
    <property type="molecule type" value="Genomic_DNA"/>
</dbReference>
<evidence type="ECO:0000256" key="1">
    <source>
        <dbReference type="SAM" id="MobiDB-lite"/>
    </source>
</evidence>
<feature type="compositionally biased region" description="Basic and acidic residues" evidence="1">
    <location>
        <begin position="1"/>
        <end position="17"/>
    </location>
</feature>
<evidence type="ECO:0000313" key="3">
    <source>
        <dbReference type="Proteomes" id="UP000178254"/>
    </source>
</evidence>
<proteinExistence type="predicted"/>
<dbReference type="STRING" id="1798709.A2538_00655"/>
<dbReference type="Proteomes" id="UP000178254">
    <property type="component" value="Unassembled WGS sequence"/>
</dbReference>
<gene>
    <name evidence="2" type="ORF">A2538_00655</name>
</gene>
<sequence>MIAERGDGSMEGQRDFRGQNTRSMPGFNREVERCADEQVNNLCTLEDLGAYLRSGDTVAKPQDGQLADLVLSSSCSDILRTLIFSEFPSVRGVVLERESDRIADDLRNRLSQ</sequence>
<feature type="region of interest" description="Disordered" evidence="1">
    <location>
        <begin position="1"/>
        <end position="29"/>
    </location>
</feature>
<accession>A0A1F6PBP1</accession>
<dbReference type="AlphaFoldDB" id="A0A1F6PBP1"/>
<protein>
    <submittedName>
        <fullName evidence="2">Uncharacterized protein</fullName>
    </submittedName>
</protein>
<evidence type="ECO:0000313" key="2">
    <source>
        <dbReference type="EMBL" id="OGH93587.1"/>
    </source>
</evidence>
<organism evidence="2 3">
    <name type="scientific">Candidatus Magasanikbacteria bacterium RIFOXYD2_FULL_41_14</name>
    <dbReference type="NCBI Taxonomy" id="1798709"/>
    <lineage>
        <taxon>Bacteria</taxon>
        <taxon>Candidatus Magasanikiibacteriota</taxon>
    </lineage>
</organism>
<reference evidence="2 3" key="1">
    <citation type="journal article" date="2016" name="Nat. Commun.">
        <title>Thousands of microbial genomes shed light on interconnected biogeochemical processes in an aquifer system.</title>
        <authorList>
            <person name="Anantharaman K."/>
            <person name="Brown C.T."/>
            <person name="Hug L.A."/>
            <person name="Sharon I."/>
            <person name="Castelle C.J."/>
            <person name="Probst A.J."/>
            <person name="Thomas B.C."/>
            <person name="Singh A."/>
            <person name="Wilkins M.J."/>
            <person name="Karaoz U."/>
            <person name="Brodie E.L."/>
            <person name="Williams K.H."/>
            <person name="Hubbard S.S."/>
            <person name="Banfield J.F."/>
        </authorList>
    </citation>
    <scope>NUCLEOTIDE SEQUENCE [LARGE SCALE GENOMIC DNA]</scope>
</reference>